<name>A0A151JTR3_9HYME</name>
<evidence type="ECO:0000313" key="1">
    <source>
        <dbReference type="EMBL" id="KYN35070.1"/>
    </source>
</evidence>
<proteinExistence type="predicted"/>
<reference evidence="1 2" key="1">
    <citation type="submission" date="2016-03" db="EMBL/GenBank/DDBJ databases">
        <title>Trachymyrmex septentrionalis WGS genome.</title>
        <authorList>
            <person name="Nygaard S."/>
            <person name="Hu H."/>
            <person name="Boomsma J."/>
            <person name="Zhang G."/>
        </authorList>
    </citation>
    <scope>NUCLEOTIDE SEQUENCE [LARGE SCALE GENOMIC DNA]</scope>
    <source>
        <strain evidence="1">Tsep2-gDNA-1</strain>
        <tissue evidence="1">Whole body</tissue>
    </source>
</reference>
<dbReference type="STRING" id="34720.A0A151JTR3"/>
<evidence type="ECO:0000313" key="2">
    <source>
        <dbReference type="Proteomes" id="UP000078541"/>
    </source>
</evidence>
<sequence>MSVRAIKLIIDTFVHGYALHTVYGWSMYLLGAIWDSVTQLLLHLGSRPHKQKIFTASAPAETELNKPIAKTVKFSDQKDGEKGCPPPLLPKEERIYPSMPLTENSTYTLELKD</sequence>
<protein>
    <submittedName>
        <fullName evidence="1">Uncharacterized protein</fullName>
    </submittedName>
</protein>
<dbReference type="EMBL" id="KQ981829">
    <property type="protein sequence ID" value="KYN35070.1"/>
    <property type="molecule type" value="Genomic_DNA"/>
</dbReference>
<gene>
    <name evidence="1" type="ORF">ALC56_10590</name>
</gene>
<dbReference type="Proteomes" id="UP000078541">
    <property type="component" value="Unassembled WGS sequence"/>
</dbReference>
<accession>A0A151JTR3</accession>
<organism evidence="1 2">
    <name type="scientific">Trachymyrmex septentrionalis</name>
    <dbReference type="NCBI Taxonomy" id="34720"/>
    <lineage>
        <taxon>Eukaryota</taxon>
        <taxon>Metazoa</taxon>
        <taxon>Ecdysozoa</taxon>
        <taxon>Arthropoda</taxon>
        <taxon>Hexapoda</taxon>
        <taxon>Insecta</taxon>
        <taxon>Pterygota</taxon>
        <taxon>Neoptera</taxon>
        <taxon>Endopterygota</taxon>
        <taxon>Hymenoptera</taxon>
        <taxon>Apocrita</taxon>
        <taxon>Aculeata</taxon>
        <taxon>Formicoidea</taxon>
        <taxon>Formicidae</taxon>
        <taxon>Myrmicinae</taxon>
        <taxon>Trachymyrmex</taxon>
    </lineage>
</organism>
<dbReference type="Pfam" id="PF24664">
    <property type="entry name" value="Monjiviricetes_fusion"/>
    <property type="match status" value="1"/>
</dbReference>
<keyword evidence="2" id="KW-1185">Reference proteome</keyword>
<dbReference type="AlphaFoldDB" id="A0A151JTR3"/>